<dbReference type="HOGENOM" id="CLU_725409_0_0_7"/>
<evidence type="ECO:0000313" key="2">
    <source>
        <dbReference type="EMBL" id="CAN96283.1"/>
    </source>
</evidence>
<keyword evidence="1" id="KW-0472">Membrane</keyword>
<accession>A9GG62</accession>
<keyword evidence="1" id="KW-0812">Transmembrane</keyword>
<evidence type="ECO:0000256" key="1">
    <source>
        <dbReference type="SAM" id="Phobius"/>
    </source>
</evidence>
<dbReference type="AlphaFoldDB" id="A9GG62"/>
<sequence>MSTVNVDTTSPSPRARAVILGAVATLVATAIHHVYGGVRYATPWRLHGAAVALALCVPIALAYAGYRRSPGTRAGRIAGGSLAALALAFPVTSIGLFEGAYNHLAKNVLFFAGAPRDLLLRMFPPPTYELPSDAFFEITGVGQIVPAAITAIAALGLIGDLRRRVTRLAPGTVLGARELVGVHGERIRIPDPTRIVHLQLRRFAGCPVCNLHLRSITVRHDEIAAAGIREVVVFHSSADELRLHAGGLPFAVVPDPEKRLYAELGAEPSLLSVFDPRVWPIIVHSVARSAIAILRGRERPPALIPTGGRFGLPADFLVAPDGRVLASKYGEHAGDQWSVDEVLALTRAPAVSSVRAAAERGAASVLDGGSASRLPTRCSPG</sequence>
<dbReference type="KEGG" id="scl:sce6117"/>
<feature type="transmembrane region" description="Helical" evidence="1">
    <location>
        <begin position="78"/>
        <end position="97"/>
    </location>
</feature>
<gene>
    <name evidence="2" type="ordered locus">sce6117</name>
</gene>
<dbReference type="Proteomes" id="UP000002139">
    <property type="component" value="Chromosome"/>
</dbReference>
<dbReference type="Gene3D" id="3.40.30.10">
    <property type="entry name" value="Glutaredoxin"/>
    <property type="match status" value="1"/>
</dbReference>
<feature type="transmembrane region" description="Helical" evidence="1">
    <location>
        <begin position="134"/>
        <end position="158"/>
    </location>
</feature>
<dbReference type="Pfam" id="PF13911">
    <property type="entry name" value="AhpC-TSA_2"/>
    <property type="match status" value="1"/>
</dbReference>
<dbReference type="SUPFAM" id="SSF52833">
    <property type="entry name" value="Thioredoxin-like"/>
    <property type="match status" value="1"/>
</dbReference>
<protein>
    <recommendedName>
        <fullName evidence="4">Alkyl hydroperoxide reductase subunit C/ Thiol specific antioxidant domain-containing protein</fullName>
    </recommendedName>
</protein>
<keyword evidence="1" id="KW-1133">Transmembrane helix</keyword>
<reference evidence="2 3" key="1">
    <citation type="journal article" date="2007" name="Nat. Biotechnol.">
        <title>Complete genome sequence of the myxobacterium Sorangium cellulosum.</title>
        <authorList>
            <person name="Schneiker S."/>
            <person name="Perlova O."/>
            <person name="Kaiser O."/>
            <person name="Gerth K."/>
            <person name="Alici A."/>
            <person name="Altmeyer M.O."/>
            <person name="Bartels D."/>
            <person name="Bekel T."/>
            <person name="Beyer S."/>
            <person name="Bode E."/>
            <person name="Bode H.B."/>
            <person name="Bolten C.J."/>
            <person name="Choudhuri J.V."/>
            <person name="Doss S."/>
            <person name="Elnakady Y.A."/>
            <person name="Frank B."/>
            <person name="Gaigalat L."/>
            <person name="Goesmann A."/>
            <person name="Groeger C."/>
            <person name="Gross F."/>
            <person name="Jelsbak L."/>
            <person name="Jelsbak L."/>
            <person name="Kalinowski J."/>
            <person name="Kegler C."/>
            <person name="Knauber T."/>
            <person name="Konietzny S."/>
            <person name="Kopp M."/>
            <person name="Krause L."/>
            <person name="Krug D."/>
            <person name="Linke B."/>
            <person name="Mahmud T."/>
            <person name="Martinez-Arias R."/>
            <person name="McHardy A.C."/>
            <person name="Merai M."/>
            <person name="Meyer F."/>
            <person name="Mormann S."/>
            <person name="Munoz-Dorado J."/>
            <person name="Perez J."/>
            <person name="Pradella S."/>
            <person name="Rachid S."/>
            <person name="Raddatz G."/>
            <person name="Rosenau F."/>
            <person name="Rueckert C."/>
            <person name="Sasse F."/>
            <person name="Scharfe M."/>
            <person name="Schuster S.C."/>
            <person name="Suen G."/>
            <person name="Treuner-Lange A."/>
            <person name="Velicer G.J."/>
            <person name="Vorholter F.-J."/>
            <person name="Weissman K.J."/>
            <person name="Welch R.D."/>
            <person name="Wenzel S.C."/>
            <person name="Whitworth D.E."/>
            <person name="Wilhelm S."/>
            <person name="Wittmann C."/>
            <person name="Bloecker H."/>
            <person name="Puehler A."/>
            <person name="Mueller R."/>
        </authorList>
    </citation>
    <scope>NUCLEOTIDE SEQUENCE [LARGE SCALE GENOMIC DNA]</scope>
    <source>
        <strain evidence="3">So ce56</strain>
    </source>
</reference>
<dbReference type="EMBL" id="AM746676">
    <property type="protein sequence ID" value="CAN96283.1"/>
    <property type="molecule type" value="Genomic_DNA"/>
</dbReference>
<organism evidence="2 3">
    <name type="scientific">Sorangium cellulosum (strain So ce56)</name>
    <name type="common">Polyangium cellulosum (strain So ce56)</name>
    <dbReference type="NCBI Taxonomy" id="448385"/>
    <lineage>
        <taxon>Bacteria</taxon>
        <taxon>Pseudomonadati</taxon>
        <taxon>Myxococcota</taxon>
        <taxon>Polyangia</taxon>
        <taxon>Polyangiales</taxon>
        <taxon>Polyangiaceae</taxon>
        <taxon>Sorangium</taxon>
    </lineage>
</organism>
<dbReference type="STRING" id="448385.sce6117"/>
<dbReference type="eggNOG" id="COG1225">
    <property type="taxonomic scope" value="Bacteria"/>
</dbReference>
<dbReference type="InterPro" id="IPR032801">
    <property type="entry name" value="PXL2A/B/C"/>
</dbReference>
<dbReference type="RefSeq" id="WP_012238740.1">
    <property type="nucleotide sequence ID" value="NC_010162.1"/>
</dbReference>
<name>A9GG62_SORC5</name>
<proteinExistence type="predicted"/>
<dbReference type="InterPro" id="IPR036249">
    <property type="entry name" value="Thioredoxin-like_sf"/>
</dbReference>
<keyword evidence="3" id="KW-1185">Reference proteome</keyword>
<evidence type="ECO:0008006" key="4">
    <source>
        <dbReference type="Google" id="ProtNLM"/>
    </source>
</evidence>
<feature type="transmembrane region" description="Helical" evidence="1">
    <location>
        <begin position="47"/>
        <end position="66"/>
    </location>
</feature>
<dbReference type="CDD" id="cd02970">
    <property type="entry name" value="PRX_like2"/>
    <property type="match status" value="1"/>
</dbReference>
<evidence type="ECO:0000313" key="3">
    <source>
        <dbReference type="Proteomes" id="UP000002139"/>
    </source>
</evidence>
<feature type="transmembrane region" description="Helical" evidence="1">
    <location>
        <begin position="17"/>
        <end position="35"/>
    </location>
</feature>